<evidence type="ECO:0000313" key="5">
    <source>
        <dbReference type="Proteomes" id="UP000664288"/>
    </source>
</evidence>
<dbReference type="Proteomes" id="UP000664288">
    <property type="component" value="Unassembled WGS sequence"/>
</dbReference>
<dbReference type="RefSeq" id="WP_207352912.1">
    <property type="nucleotide sequence ID" value="NZ_JAFMPY010000036.1"/>
</dbReference>
<feature type="signal peptide" evidence="3">
    <location>
        <begin position="1"/>
        <end position="25"/>
    </location>
</feature>
<organism evidence="4 5">
    <name type="scientific">Jiella sonneratiae</name>
    <dbReference type="NCBI Taxonomy" id="2816856"/>
    <lineage>
        <taxon>Bacteria</taxon>
        <taxon>Pseudomonadati</taxon>
        <taxon>Pseudomonadota</taxon>
        <taxon>Alphaproteobacteria</taxon>
        <taxon>Hyphomicrobiales</taxon>
        <taxon>Aurantimonadaceae</taxon>
        <taxon>Jiella</taxon>
    </lineage>
</organism>
<feature type="coiled-coil region" evidence="1">
    <location>
        <begin position="26"/>
        <end position="53"/>
    </location>
</feature>
<proteinExistence type="predicted"/>
<keyword evidence="1" id="KW-0175">Coiled coil</keyword>
<evidence type="ECO:0000256" key="3">
    <source>
        <dbReference type="SAM" id="SignalP"/>
    </source>
</evidence>
<keyword evidence="3" id="KW-0732">Signal</keyword>
<sequence>MRLPRWFLVSAGATVALWFSAPVFAEVDLQTQIDALRTDLDRLKTEVEALKDGKSPSSGNTAAAPAIANPAPAAPPLEPGCMLQGSVKYCTGWTVSVFNVDPRGGAAALVGRFVPENAARIGIEDHKAIFAANSNDLEYRGEGFFNARETGAYSFLLDLTPGYRDKCRASLSFAGTDLVSADDRRPNGSATSTLQPGLYPIGFRLACSIYPYKRQNRSDPSTVLLRVLTPKSGAPRPLRAADSPADSDVIREAP</sequence>
<protein>
    <submittedName>
        <fullName evidence="4">Uncharacterized protein</fullName>
    </submittedName>
</protein>
<feature type="chain" id="PRO_5046306777" evidence="3">
    <location>
        <begin position="26"/>
        <end position="254"/>
    </location>
</feature>
<name>A0ABS3JAU4_9HYPH</name>
<dbReference type="EMBL" id="JAFMPY010000036">
    <property type="protein sequence ID" value="MBO0906280.1"/>
    <property type="molecule type" value="Genomic_DNA"/>
</dbReference>
<keyword evidence="5" id="KW-1185">Reference proteome</keyword>
<evidence type="ECO:0000313" key="4">
    <source>
        <dbReference type="EMBL" id="MBO0906280.1"/>
    </source>
</evidence>
<feature type="region of interest" description="Disordered" evidence="2">
    <location>
        <begin position="232"/>
        <end position="254"/>
    </location>
</feature>
<evidence type="ECO:0000256" key="2">
    <source>
        <dbReference type="SAM" id="MobiDB-lite"/>
    </source>
</evidence>
<accession>A0ABS3JAU4</accession>
<evidence type="ECO:0000256" key="1">
    <source>
        <dbReference type="SAM" id="Coils"/>
    </source>
</evidence>
<reference evidence="4 5" key="1">
    <citation type="submission" date="2021-03" db="EMBL/GenBank/DDBJ databases">
        <title>Whole genome sequence of Jiella sp. MQZ13P-4.</title>
        <authorList>
            <person name="Tuo L."/>
        </authorList>
    </citation>
    <scope>NUCLEOTIDE SEQUENCE [LARGE SCALE GENOMIC DNA]</scope>
    <source>
        <strain evidence="4 5">MQZ13P-4</strain>
    </source>
</reference>
<comment type="caution">
    <text evidence="4">The sequence shown here is derived from an EMBL/GenBank/DDBJ whole genome shotgun (WGS) entry which is preliminary data.</text>
</comment>
<gene>
    <name evidence="4" type="ORF">J1C47_21735</name>
</gene>